<feature type="domain" description="UDENN" evidence="3">
    <location>
        <begin position="133"/>
        <end position="636"/>
    </location>
</feature>
<dbReference type="EMBL" id="JALLPB020000392">
    <property type="protein sequence ID" value="KAL3809623.1"/>
    <property type="molecule type" value="Genomic_DNA"/>
</dbReference>
<keyword evidence="5" id="KW-1185">Reference proteome</keyword>
<dbReference type="Pfam" id="PF03456">
    <property type="entry name" value="uDENN"/>
    <property type="match status" value="1"/>
</dbReference>
<dbReference type="SMART" id="SM00800">
    <property type="entry name" value="uDENN"/>
    <property type="match status" value="1"/>
</dbReference>
<dbReference type="PANTHER" id="PTHR12296:SF21">
    <property type="entry name" value="DENN DOMAIN-CONTAINING PROTEIN 3"/>
    <property type="match status" value="1"/>
</dbReference>
<feature type="compositionally biased region" description="Basic and acidic residues" evidence="2">
    <location>
        <begin position="33"/>
        <end position="42"/>
    </location>
</feature>
<dbReference type="InterPro" id="IPR043153">
    <property type="entry name" value="DENN_C"/>
</dbReference>
<dbReference type="PANTHER" id="PTHR12296">
    <property type="entry name" value="DENN DOMAIN-CONTAINING PROTEIN 4"/>
    <property type="match status" value="1"/>
</dbReference>
<dbReference type="PROSITE" id="PS50211">
    <property type="entry name" value="DENN"/>
    <property type="match status" value="1"/>
</dbReference>
<dbReference type="SMART" id="SM00801">
    <property type="entry name" value="dDENN"/>
    <property type="match status" value="1"/>
</dbReference>
<evidence type="ECO:0000259" key="3">
    <source>
        <dbReference type="PROSITE" id="PS50211"/>
    </source>
</evidence>
<evidence type="ECO:0000313" key="4">
    <source>
        <dbReference type="EMBL" id="KAL3809623.1"/>
    </source>
</evidence>
<dbReference type="GO" id="GO:0005737">
    <property type="term" value="C:cytoplasm"/>
    <property type="evidence" value="ECO:0007669"/>
    <property type="project" value="UniProtKB-ARBA"/>
</dbReference>
<dbReference type="InterPro" id="IPR037516">
    <property type="entry name" value="Tripartite_DENN"/>
</dbReference>
<comment type="caution">
    <text evidence="4">The sequence shown here is derived from an EMBL/GenBank/DDBJ whole genome shotgun (WGS) entry which is preliminary data.</text>
</comment>
<dbReference type="PROSITE" id="PS51375">
    <property type="entry name" value="PPR"/>
    <property type="match status" value="1"/>
</dbReference>
<feature type="compositionally biased region" description="Low complexity" evidence="2">
    <location>
        <begin position="46"/>
        <end position="57"/>
    </location>
</feature>
<dbReference type="InterPro" id="IPR005113">
    <property type="entry name" value="uDENN_dom"/>
</dbReference>
<reference evidence="4 5" key="1">
    <citation type="submission" date="2024-10" db="EMBL/GenBank/DDBJ databases">
        <title>Updated reference genomes for cyclostephanoid diatoms.</title>
        <authorList>
            <person name="Roberts W.R."/>
            <person name="Alverson A.J."/>
        </authorList>
    </citation>
    <scope>NUCLEOTIDE SEQUENCE [LARGE SCALE GENOMIC DNA]</scope>
    <source>
        <strain evidence="4 5">AJA228-03</strain>
    </source>
</reference>
<dbReference type="SMART" id="SM00799">
    <property type="entry name" value="DENN"/>
    <property type="match status" value="1"/>
</dbReference>
<dbReference type="Gene3D" id="3.40.50.11500">
    <property type="match status" value="1"/>
</dbReference>
<dbReference type="InterPro" id="IPR051696">
    <property type="entry name" value="DENN_Domain_GEFs"/>
</dbReference>
<dbReference type="Gene3D" id="1.25.40.10">
    <property type="entry name" value="Tetratricopeptide repeat domain"/>
    <property type="match status" value="1"/>
</dbReference>
<dbReference type="Pfam" id="PF03455">
    <property type="entry name" value="dDENN"/>
    <property type="match status" value="1"/>
</dbReference>
<proteinExistence type="predicted"/>
<dbReference type="Pfam" id="PF02141">
    <property type="entry name" value="DENN"/>
    <property type="match status" value="1"/>
</dbReference>
<evidence type="ECO:0000256" key="1">
    <source>
        <dbReference type="PROSITE-ProRule" id="PRU00708"/>
    </source>
</evidence>
<feature type="compositionally biased region" description="Basic and acidic residues" evidence="2">
    <location>
        <begin position="1"/>
        <end position="11"/>
    </location>
</feature>
<accession>A0ABD3R9W8</accession>
<dbReference type="InterPro" id="IPR005112">
    <property type="entry name" value="dDENN_dom"/>
</dbReference>
<dbReference type="InterPro" id="IPR002885">
    <property type="entry name" value="PPR_rpt"/>
</dbReference>
<feature type="region of interest" description="Disordered" evidence="2">
    <location>
        <begin position="1"/>
        <end position="127"/>
    </location>
</feature>
<dbReference type="InterPro" id="IPR011990">
    <property type="entry name" value="TPR-like_helical_dom_sf"/>
</dbReference>
<gene>
    <name evidence="4" type="ORF">ACHAXA_006622</name>
</gene>
<evidence type="ECO:0000313" key="5">
    <source>
        <dbReference type="Proteomes" id="UP001530377"/>
    </source>
</evidence>
<dbReference type="InterPro" id="IPR001194">
    <property type="entry name" value="cDENN_dom"/>
</dbReference>
<protein>
    <recommendedName>
        <fullName evidence="3">UDENN domain-containing protein</fullName>
    </recommendedName>
</protein>
<feature type="repeat" description="PPR" evidence="1">
    <location>
        <begin position="966"/>
        <end position="1000"/>
    </location>
</feature>
<sequence>MRFKSLEKKLESMQLDKTLSKLKAMTRTSSNEGRGDKEKNTEDDQSCSSADSSFSLDGGTSRTNERPTHANVEGSTFRPSARRNSSDLSPAPLPPPGESMSPISERPATPRIAPLPERKTASKGVSENIRIGHDDCNQQYDEGSTNCILEPVVTARYPPVDHPDQPLNPMIPKFCYPRGDVIVPLREYKMPTVHYFVLTDSRGGKMYGTCLTVHEEITLHSDVLEIVSGEKNDWSPSRKGGQERGYVECSVNGSYEALHRTENQKYYAPRVLCLLSTWPYLSAFRTYLTQLYRLGTSTNLMTAPLERYILNICSEVPAPPPGSFQVNVSILDSKIGFWAPPADQPIPYVSLPYGLLFECLDIGNVLFVWYTLACERKVLLVSSQLSLLTVCAEILCSMLFPLRLPRFLTPMLDAPMPYLIGISREIFPYAVGDISDETVVVDLDRNVITMGDRTPELPIIPQRRKMKLEETLEKHAGDVFWKARGLKTSEVEQARLNGDVNLLNKLLCTADSVWDEKICTMDQAFVQAHAPDSMSLVYSDTVTSLDAGQSRWDAVQEAFLRFYVSMLKDYRKFMPPVPKNQQSSWRGSGSDYGGRFRAVEFVNSQLPDFQPFLEELIGTQQFDDFVTRRMYNAGKAPDVTFFDQSIDAKRNRSKLNLKKRETPFLHSANAHRNLKQIDAIPPNRANLPPRSRFDVTYDMKKGSYTYPTWPESFDQSLYGTPRPTPKIITAEFDRRLALTAMLSNGRETSTATRRLAGSNNPSPEATAFVLFFTTFSYTIGKEWSLLVQQNTALSENILDQNPDAASIDSSNSEGPWNPKVNPPWMAGENFQFLHSTFHPTKKPDPQESIEKIHNNAPATTFHPTKRPDPPESMETIHNDADATDICNPDCINLCTDVRKVIDTPTFIGNPWARSTGMTEQPELSGTSSDQEELAAVIEKARAIAKAQIDLGYNTLIMMRKRKLPAESITYKTLIEACGRCGITHRAQKLMEMMTQDGLAVDPEVYFEFMKAFSNAEIEEMHTLRKEIDTSSEISTIMSHPSATSSVINSSRDSSHAVASAHPAVRLQAEAERTLKSMKTGGSKLLTGFQNAMSSSIAANRRAFKIAKGKQMKRLSNHSFTKKDSLRVTDAIATHLVLSQCILEDLYPGIIVDADSDTCPKCSFVLDQDCVISGWKPCQTKDYTTMCPSCKHRFIPKFSVSCNLDTFEGSQGKGTPLYCDYLSPWVLLREIRSLVNKSVGSKATKILGADVRDIEPVNIDRIIDPKFREGCGINATLWWNMIVAFTRFKIPYTYLLQGSYEDQQLIMPSMTDDV</sequence>
<name>A0ABD3R9W8_9STRA</name>
<evidence type="ECO:0000256" key="2">
    <source>
        <dbReference type="SAM" id="MobiDB-lite"/>
    </source>
</evidence>
<dbReference type="Gene3D" id="3.30.450.200">
    <property type="match status" value="1"/>
</dbReference>
<organism evidence="4 5">
    <name type="scientific">Cyclostephanos tholiformis</name>
    <dbReference type="NCBI Taxonomy" id="382380"/>
    <lineage>
        <taxon>Eukaryota</taxon>
        <taxon>Sar</taxon>
        <taxon>Stramenopiles</taxon>
        <taxon>Ochrophyta</taxon>
        <taxon>Bacillariophyta</taxon>
        <taxon>Coscinodiscophyceae</taxon>
        <taxon>Thalassiosirophycidae</taxon>
        <taxon>Stephanodiscales</taxon>
        <taxon>Stephanodiscaceae</taxon>
        <taxon>Cyclostephanos</taxon>
    </lineage>
</organism>
<dbReference type="Proteomes" id="UP001530377">
    <property type="component" value="Unassembled WGS sequence"/>
</dbReference>